<feature type="transmembrane region" description="Helical" evidence="1">
    <location>
        <begin position="148"/>
        <end position="166"/>
    </location>
</feature>
<feature type="transmembrane region" description="Helical" evidence="1">
    <location>
        <begin position="37"/>
        <end position="55"/>
    </location>
</feature>
<protein>
    <recommendedName>
        <fullName evidence="3">DUF2878 domain-containing protein</fullName>
    </recommendedName>
</protein>
<evidence type="ECO:0000256" key="1">
    <source>
        <dbReference type="SAM" id="Phobius"/>
    </source>
</evidence>
<evidence type="ECO:0000313" key="2">
    <source>
        <dbReference type="EMBL" id="XBH18784.1"/>
    </source>
</evidence>
<accession>A0AAU7DLK0</accession>
<evidence type="ECO:0008006" key="3">
    <source>
        <dbReference type="Google" id="ProtNLM"/>
    </source>
</evidence>
<proteinExistence type="predicted"/>
<name>A0AAU7DLK0_9BACT</name>
<feature type="transmembrane region" description="Helical" evidence="1">
    <location>
        <begin position="117"/>
        <end position="136"/>
    </location>
</feature>
<reference evidence="2" key="1">
    <citation type="submission" date="2023-03" db="EMBL/GenBank/DDBJ databases">
        <title>Edaphobacter sp.</title>
        <authorList>
            <person name="Huber K.J."/>
            <person name="Papendorf J."/>
            <person name="Pilke C."/>
            <person name="Bunk B."/>
            <person name="Sproeer C."/>
            <person name="Pester M."/>
        </authorList>
    </citation>
    <scope>NUCLEOTIDE SEQUENCE</scope>
    <source>
        <strain evidence="2">DSM 110680</strain>
    </source>
</reference>
<keyword evidence="1" id="KW-1133">Transmembrane helix</keyword>
<dbReference type="EMBL" id="CP121196">
    <property type="protein sequence ID" value="XBH18784.1"/>
    <property type="molecule type" value="Genomic_DNA"/>
</dbReference>
<keyword evidence="1" id="KW-0472">Membrane</keyword>
<gene>
    <name evidence="2" type="ORF">P8935_05590</name>
</gene>
<feature type="transmembrane region" description="Helical" evidence="1">
    <location>
        <begin position="88"/>
        <end position="105"/>
    </location>
</feature>
<dbReference type="RefSeq" id="WP_348264002.1">
    <property type="nucleotide sequence ID" value="NZ_CP121196.1"/>
</dbReference>
<organism evidence="2">
    <name type="scientific">Telmatobacter sp. DSM 110680</name>
    <dbReference type="NCBI Taxonomy" id="3036704"/>
    <lineage>
        <taxon>Bacteria</taxon>
        <taxon>Pseudomonadati</taxon>
        <taxon>Acidobacteriota</taxon>
        <taxon>Terriglobia</taxon>
        <taxon>Terriglobales</taxon>
        <taxon>Acidobacteriaceae</taxon>
        <taxon>Telmatobacter</taxon>
    </lineage>
</organism>
<sequence length="189" mass="19607">MTGALRALTVLGLFAGGVLGMAGSIVAAQNVRAVCWAIDSTGLIVATAILALSYLRAGKIEVAAGFLVYAIGEGIMLTGTPMSLEGSVPSFAAGTALWAAGLALVSVPREFTLVTRLTGLVASVLFGVVSLRIFWGDTLTPIARPLPMFAYPALVITFIGWIWTIVRHGAELGAAEASEQSRHAPVVIR</sequence>
<feature type="transmembrane region" description="Helical" evidence="1">
    <location>
        <begin position="62"/>
        <end position="82"/>
    </location>
</feature>
<dbReference type="AlphaFoldDB" id="A0AAU7DLK0"/>
<keyword evidence="1" id="KW-0812">Transmembrane</keyword>